<evidence type="ECO:0000313" key="6">
    <source>
        <dbReference type="EMBL" id="CCO14826.1"/>
    </source>
</evidence>
<dbReference type="Pfam" id="PF01261">
    <property type="entry name" value="AP_endonuc_2"/>
    <property type="match status" value="1"/>
</dbReference>
<dbReference type="GO" id="GO:0016301">
    <property type="term" value="F:kinase activity"/>
    <property type="evidence" value="ECO:0007669"/>
    <property type="project" value="UniProtKB-KW"/>
</dbReference>
<reference evidence="6 7" key="1">
    <citation type="submission" date="2011-10" db="EMBL/GenBank/DDBJ databases">
        <authorList>
            <person name="Genoscope - CEA"/>
        </authorList>
    </citation>
    <scope>NUCLEOTIDE SEQUENCE [LARGE SCALE GENOMIC DNA]</scope>
    <source>
        <strain evidence="6 7">RCC 1105</strain>
    </source>
</reference>
<dbReference type="PRINTS" id="PR00990">
    <property type="entry name" value="RIBOKINASE"/>
</dbReference>
<feature type="transmembrane region" description="Helical" evidence="3">
    <location>
        <begin position="12"/>
        <end position="33"/>
    </location>
</feature>
<keyword evidence="1" id="KW-0808">Transferase</keyword>
<dbReference type="SUPFAM" id="SSF51658">
    <property type="entry name" value="Xylose isomerase-like"/>
    <property type="match status" value="1"/>
</dbReference>
<dbReference type="InterPro" id="IPR011611">
    <property type="entry name" value="PfkB_dom"/>
</dbReference>
<evidence type="ECO:0000259" key="5">
    <source>
        <dbReference type="Pfam" id="PF01261"/>
    </source>
</evidence>
<name>K8EAN5_9CHLO</name>
<evidence type="ECO:0000256" key="2">
    <source>
        <dbReference type="ARBA" id="ARBA00022777"/>
    </source>
</evidence>
<dbReference type="PANTHER" id="PTHR10584:SF166">
    <property type="entry name" value="RIBOKINASE"/>
    <property type="match status" value="1"/>
</dbReference>
<dbReference type="RefSeq" id="XP_007514586.1">
    <property type="nucleotide sequence ID" value="XM_007514524.1"/>
</dbReference>
<sequence>MQKLNQKGTKYDGLIFSMIALIASSILLGIVSASSEVQSACSSRRLINNVPAIFVVGSVNFDVTVHTELPKSEETMRAYNSNIHRALGGKGANQAVGAKMSLLRPQDSVVYFVGKFGDDEEGKWLFNTLSEEYSVNLKHSESIRNVSSGTGFVLLSKEGVASSVVVPGANAEWEAKSALPNFFADVFSSSDISTEDRTCLANDEREYGDSISSTKTVLLLQREIPDAVSEAASKVFKEKGDLNPRIVLLDLGGSQSRVSDALFQSVDIISPNLSELETLVATSIPDYGVNIYNFENDDDAIRAAKGVLKSRGNGKQALLVTLGHRGSFYVTDKDEEFVFVKPLASLDPELVVDCTAAGYSFRSSFAVAVAEGNTITRSMEIASASGALAVQKMGAAPSLPNRASIEEFLEKNGRLRTKVSSPLGDSFSNPKIDTIDRFVCRLNSMKERKDLVPKVTKFETKALLERYATIEGVSLVELNFPEHVTKSSLKNIAKIVERLHLKVSGLNVRFPKELFRNGAFTNPSEEVRKKAVQFLKDACEVALLLGDKVQRVVDGQVDFSESWMHLVSGYTAAVGDSKTCAKIRKISYEFKPTDALIDEVNLPNFGLTLDYAHVLTAAENPSQSATMAFMKGEKLFGVHLNDAVQSKLGAEDGLSFGSVNPRGAYEFIRVLRKFNYDGVIYFDTFPMNEDPVQECERNIKVVKNYWKMAEKDLGNVMLNEARREHDFLKIEDLSM</sequence>
<dbReference type="STRING" id="41875.K8EAN5"/>
<evidence type="ECO:0000256" key="1">
    <source>
        <dbReference type="ARBA" id="ARBA00022679"/>
    </source>
</evidence>
<keyword evidence="3" id="KW-1133">Transmembrane helix</keyword>
<evidence type="ECO:0000256" key="3">
    <source>
        <dbReference type="SAM" id="Phobius"/>
    </source>
</evidence>
<dbReference type="SUPFAM" id="SSF53613">
    <property type="entry name" value="Ribokinase-like"/>
    <property type="match status" value="1"/>
</dbReference>
<dbReference type="Gene3D" id="3.40.1190.20">
    <property type="match status" value="1"/>
</dbReference>
<protein>
    <submittedName>
        <fullName evidence="6">Ribokinase</fullName>
    </submittedName>
</protein>
<accession>K8EAN5</accession>
<dbReference type="GeneID" id="19017737"/>
<evidence type="ECO:0000259" key="4">
    <source>
        <dbReference type="Pfam" id="PF00294"/>
    </source>
</evidence>
<feature type="domain" description="Carbohydrate kinase PfkB" evidence="4">
    <location>
        <begin position="53"/>
        <end position="401"/>
    </location>
</feature>
<feature type="domain" description="Xylose isomerase-like TIM barrel" evidence="5">
    <location>
        <begin position="473"/>
        <end position="702"/>
    </location>
</feature>
<dbReference type="InterPro" id="IPR013022">
    <property type="entry name" value="Xyl_isomerase-like_TIM-brl"/>
</dbReference>
<dbReference type="InterPro" id="IPR036237">
    <property type="entry name" value="Xyl_isomerase-like_sf"/>
</dbReference>
<proteinExistence type="predicted"/>
<dbReference type="InterPro" id="IPR002139">
    <property type="entry name" value="Ribo/fructo_kinase"/>
</dbReference>
<organism evidence="6 7">
    <name type="scientific">Bathycoccus prasinos</name>
    <dbReference type="NCBI Taxonomy" id="41875"/>
    <lineage>
        <taxon>Eukaryota</taxon>
        <taxon>Viridiplantae</taxon>
        <taxon>Chlorophyta</taxon>
        <taxon>Mamiellophyceae</taxon>
        <taxon>Mamiellales</taxon>
        <taxon>Bathycoccaceae</taxon>
        <taxon>Bathycoccus</taxon>
    </lineage>
</organism>
<dbReference type="Proteomes" id="UP000198341">
    <property type="component" value="Chromosome 2"/>
</dbReference>
<dbReference type="Gene3D" id="3.20.20.150">
    <property type="entry name" value="Divalent-metal-dependent TIM barrel enzymes"/>
    <property type="match status" value="1"/>
</dbReference>
<evidence type="ECO:0000313" key="7">
    <source>
        <dbReference type="Proteomes" id="UP000198341"/>
    </source>
</evidence>
<gene>
    <name evidence="6" type="ORF">Bathy02g00010</name>
</gene>
<dbReference type="PANTHER" id="PTHR10584">
    <property type="entry name" value="SUGAR KINASE"/>
    <property type="match status" value="1"/>
</dbReference>
<dbReference type="Pfam" id="PF00294">
    <property type="entry name" value="PfkB"/>
    <property type="match status" value="1"/>
</dbReference>
<dbReference type="OrthoDB" id="415590at2759"/>
<dbReference type="eggNOG" id="KOG2855">
    <property type="taxonomic scope" value="Eukaryota"/>
</dbReference>
<dbReference type="KEGG" id="bpg:Bathy02g00010"/>
<dbReference type="GO" id="GO:0006796">
    <property type="term" value="P:phosphate-containing compound metabolic process"/>
    <property type="evidence" value="ECO:0007669"/>
    <property type="project" value="UniProtKB-ARBA"/>
</dbReference>
<keyword evidence="3" id="KW-0472">Membrane</keyword>
<keyword evidence="7" id="KW-1185">Reference proteome</keyword>
<dbReference type="InterPro" id="IPR029056">
    <property type="entry name" value="Ribokinase-like"/>
</dbReference>
<dbReference type="EMBL" id="FO082277">
    <property type="protein sequence ID" value="CCO14826.1"/>
    <property type="molecule type" value="Genomic_DNA"/>
</dbReference>
<dbReference type="AlphaFoldDB" id="K8EAN5"/>
<keyword evidence="3" id="KW-0812">Transmembrane</keyword>
<keyword evidence="2" id="KW-0418">Kinase</keyword>